<dbReference type="GO" id="GO:0005886">
    <property type="term" value="C:plasma membrane"/>
    <property type="evidence" value="ECO:0007669"/>
    <property type="project" value="UniProtKB-SubCell"/>
</dbReference>
<name>A0AAD5NXV5_ACENE</name>
<dbReference type="AlphaFoldDB" id="A0AAD5NXV5"/>
<feature type="chain" id="PRO_5042112435" description="Gnk2-homologous domain-containing protein" evidence="9">
    <location>
        <begin position="27"/>
        <end position="318"/>
    </location>
</feature>
<evidence type="ECO:0000256" key="8">
    <source>
        <dbReference type="ARBA" id="ARBA00038393"/>
    </source>
</evidence>
<reference evidence="11" key="1">
    <citation type="journal article" date="2022" name="Plant J.">
        <title>Strategies of tolerance reflected in two North American maple genomes.</title>
        <authorList>
            <person name="McEvoy S.L."/>
            <person name="Sezen U.U."/>
            <person name="Trouern-Trend A."/>
            <person name="McMahon S.M."/>
            <person name="Schaberg P.G."/>
            <person name="Yang J."/>
            <person name="Wegrzyn J.L."/>
            <person name="Swenson N.G."/>
        </authorList>
    </citation>
    <scope>NUCLEOTIDE SEQUENCE</scope>
    <source>
        <strain evidence="11">91603</strain>
    </source>
</reference>
<sequence>MDSTRKLFSLLSVSLLLGIYLPCVKTSSDYSNLVYKNCTSQQKFTGSSHESHSQALSFLLQELLRQSSQSRFFKSTAGGDNNAVSGLFQCRGDLTNRDCYECVNTLPEILSKNLCTSKAVAARIQLNGCYFHYETDEFIEEGFNRHELLHKICGEKGADIGFEELRDEAFAAMESGVIDGHGFYSGDYSSVHVLAQCEGDLGGCNCGECVISAAQIAQEECIGSISGQIYLDRCSISYSYYPYGVPGNKYHDQVLFQASVYGEKEVRTHEDSGAVQLRKRRGPKKCSSHGMKTRYKSARANVTWNLDEEITSVVERNT</sequence>
<dbReference type="InterPro" id="IPR038408">
    <property type="entry name" value="GNK2_sf"/>
</dbReference>
<evidence type="ECO:0000256" key="7">
    <source>
        <dbReference type="ARBA" id="ARBA00024184"/>
    </source>
</evidence>
<comment type="subcellular location">
    <subcellularLocation>
        <location evidence="7">Cell junction</location>
        <location evidence="7">Plasmodesma</location>
    </subcellularLocation>
    <subcellularLocation>
        <location evidence="1">Cell membrane</location>
        <topology evidence="1">Single-pass type I membrane protein</topology>
    </subcellularLocation>
</comment>
<evidence type="ECO:0000313" key="11">
    <source>
        <dbReference type="EMBL" id="KAI9187305.1"/>
    </source>
</evidence>
<dbReference type="GO" id="GO:0046739">
    <property type="term" value="P:transport of virus in multicellular host"/>
    <property type="evidence" value="ECO:0007669"/>
    <property type="project" value="TreeGrafter"/>
</dbReference>
<dbReference type="Proteomes" id="UP001064489">
    <property type="component" value="Chromosome 3"/>
</dbReference>
<evidence type="ECO:0000256" key="9">
    <source>
        <dbReference type="SAM" id="SignalP"/>
    </source>
</evidence>
<dbReference type="EMBL" id="JAJSOW010000100">
    <property type="protein sequence ID" value="KAI9187305.1"/>
    <property type="molecule type" value="Genomic_DNA"/>
</dbReference>
<evidence type="ECO:0000256" key="2">
    <source>
        <dbReference type="ARBA" id="ARBA00022581"/>
    </source>
</evidence>
<dbReference type="GO" id="GO:0009506">
    <property type="term" value="C:plasmodesma"/>
    <property type="evidence" value="ECO:0007669"/>
    <property type="project" value="UniProtKB-SubCell"/>
</dbReference>
<keyword evidence="3 9" id="KW-0732">Signal</keyword>
<gene>
    <name evidence="11" type="ORF">LWI28_026614</name>
</gene>
<evidence type="ECO:0000259" key="10">
    <source>
        <dbReference type="PROSITE" id="PS51473"/>
    </source>
</evidence>
<dbReference type="InterPro" id="IPR051378">
    <property type="entry name" value="Cell2Cell_Antifungal"/>
</dbReference>
<dbReference type="Pfam" id="PF01657">
    <property type="entry name" value="Stress-antifung"/>
    <property type="match status" value="2"/>
</dbReference>
<keyword evidence="12" id="KW-1185">Reference proteome</keyword>
<dbReference type="PROSITE" id="PS51473">
    <property type="entry name" value="GNK2"/>
    <property type="match status" value="2"/>
</dbReference>
<accession>A0AAD5NXV5</accession>
<feature type="signal peptide" evidence="9">
    <location>
        <begin position="1"/>
        <end position="26"/>
    </location>
</feature>
<evidence type="ECO:0000256" key="6">
    <source>
        <dbReference type="ARBA" id="ARBA00023157"/>
    </source>
</evidence>
<dbReference type="InterPro" id="IPR002902">
    <property type="entry name" value="GNK2"/>
</dbReference>
<reference evidence="11" key="2">
    <citation type="submission" date="2023-02" db="EMBL/GenBank/DDBJ databases">
        <authorList>
            <person name="Swenson N.G."/>
            <person name="Wegrzyn J.L."/>
            <person name="Mcevoy S.L."/>
        </authorList>
    </citation>
    <scope>NUCLEOTIDE SEQUENCE</scope>
    <source>
        <strain evidence="11">91603</strain>
        <tissue evidence="11">Leaf</tissue>
    </source>
</reference>
<organism evidence="11 12">
    <name type="scientific">Acer negundo</name>
    <name type="common">Box elder</name>
    <dbReference type="NCBI Taxonomy" id="4023"/>
    <lineage>
        <taxon>Eukaryota</taxon>
        <taxon>Viridiplantae</taxon>
        <taxon>Streptophyta</taxon>
        <taxon>Embryophyta</taxon>
        <taxon>Tracheophyta</taxon>
        <taxon>Spermatophyta</taxon>
        <taxon>Magnoliopsida</taxon>
        <taxon>eudicotyledons</taxon>
        <taxon>Gunneridae</taxon>
        <taxon>Pentapetalae</taxon>
        <taxon>rosids</taxon>
        <taxon>malvids</taxon>
        <taxon>Sapindales</taxon>
        <taxon>Sapindaceae</taxon>
        <taxon>Hippocastanoideae</taxon>
        <taxon>Acereae</taxon>
        <taxon>Acer</taxon>
    </lineage>
</organism>
<comment type="caution">
    <text evidence="11">The sequence shown here is derived from an EMBL/GenBank/DDBJ whole genome shotgun (WGS) entry which is preliminary data.</text>
</comment>
<evidence type="ECO:0000256" key="1">
    <source>
        <dbReference type="ARBA" id="ARBA00004251"/>
    </source>
</evidence>
<evidence type="ECO:0000256" key="5">
    <source>
        <dbReference type="ARBA" id="ARBA00022949"/>
    </source>
</evidence>
<dbReference type="GO" id="GO:0010497">
    <property type="term" value="P:plasmodesmata-mediated intercellular transport"/>
    <property type="evidence" value="ECO:0007669"/>
    <property type="project" value="TreeGrafter"/>
</dbReference>
<dbReference type="Gene3D" id="3.30.430.20">
    <property type="entry name" value="Gnk2 domain, C-X8-C-X2-C motif"/>
    <property type="match status" value="2"/>
</dbReference>
<dbReference type="FunFam" id="3.30.430.20:FF:000008">
    <property type="entry name" value="cysteine-rich repeat secretory protein 3"/>
    <property type="match status" value="1"/>
</dbReference>
<evidence type="ECO:0000256" key="4">
    <source>
        <dbReference type="ARBA" id="ARBA00022737"/>
    </source>
</evidence>
<proteinExistence type="inferred from homology"/>
<keyword evidence="5" id="KW-0965">Cell junction</keyword>
<comment type="similarity">
    <text evidence="8">Belongs to the cysteine-rich repeat secretory protein family. Plasmodesmata-located proteins (PDLD) subfamily.</text>
</comment>
<dbReference type="PANTHER" id="PTHR32080:SF6">
    <property type="entry name" value="PLASMODESMATA-LOCATED PROTEIN 4"/>
    <property type="match status" value="1"/>
</dbReference>
<dbReference type="CDD" id="cd23509">
    <property type="entry name" value="Gnk2-like"/>
    <property type="match status" value="2"/>
</dbReference>
<keyword evidence="4" id="KW-0677">Repeat</keyword>
<evidence type="ECO:0000313" key="12">
    <source>
        <dbReference type="Proteomes" id="UP001064489"/>
    </source>
</evidence>
<evidence type="ECO:0000256" key="3">
    <source>
        <dbReference type="ARBA" id="ARBA00022729"/>
    </source>
</evidence>
<keyword evidence="6" id="KW-1015">Disulfide bond</keyword>
<feature type="domain" description="Gnk2-homologous" evidence="10">
    <location>
        <begin position="144"/>
        <end position="243"/>
    </location>
</feature>
<feature type="domain" description="Gnk2-homologous" evidence="10">
    <location>
        <begin position="32"/>
        <end position="138"/>
    </location>
</feature>
<dbReference type="PANTHER" id="PTHR32080">
    <property type="entry name" value="ANTIFUNGAL PROTEIN GINKBILOBIN-2-LIKE"/>
    <property type="match status" value="1"/>
</dbReference>
<protein>
    <recommendedName>
        <fullName evidence="10">Gnk2-homologous domain-containing protein</fullName>
    </recommendedName>
</protein>
<keyword evidence="2" id="KW-0945">Host-virus interaction</keyword>